<gene>
    <name evidence="1" type="ORF">PaMx25_31</name>
</gene>
<organism evidence="1 2">
    <name type="scientific">Pseudomonas phage PaMx25</name>
    <dbReference type="NCBI Taxonomy" id="1175654"/>
    <lineage>
        <taxon>Viruses</taxon>
        <taxon>Duplodnaviria</taxon>
        <taxon>Heunggongvirae</taxon>
        <taxon>Uroviricota</taxon>
        <taxon>Caudoviricetes</taxon>
        <taxon>Queuovirinae</taxon>
        <taxon>Nipunavirus</taxon>
        <taxon>Nipunavirus PaMx25</taxon>
    </lineage>
</organism>
<name>A0A0S0NDI9_9CAUD</name>
<accession>A0A0S0NDI9</accession>
<sequence length="68" mass="7898">MQKANTPFRTLAILVVIVLLVGIVGKMDYEDELLELDMYCQNVHTGVWPDYEGSYKEQCHEGHRKTDR</sequence>
<dbReference type="EMBL" id="JQ067084">
    <property type="protein sequence ID" value="ALH23799.1"/>
    <property type="molecule type" value="Genomic_DNA"/>
</dbReference>
<keyword evidence="2" id="KW-1185">Reference proteome</keyword>
<dbReference type="OrthoDB" id="22025at10239"/>
<evidence type="ECO:0000313" key="2">
    <source>
        <dbReference type="Proteomes" id="UP000006182"/>
    </source>
</evidence>
<dbReference type="Proteomes" id="UP000006182">
    <property type="component" value="Segment"/>
</dbReference>
<reference evidence="1 2" key="1">
    <citation type="journal article" date="2012" name="Appl. Environ. Microbiol.">
        <title>High Diversity and Novel Species of Pseudomonas aeruginosa Bacteriophages.</title>
        <authorList>
            <person name="Sepulveda-Robles O."/>
            <person name="Kameyama L."/>
            <person name="Guarneros G."/>
        </authorList>
    </citation>
    <scope>NUCLEOTIDE SEQUENCE [LARGE SCALE GENOMIC DNA]</scope>
</reference>
<proteinExistence type="predicted"/>
<evidence type="ECO:0000313" key="1">
    <source>
        <dbReference type="EMBL" id="ALH23799.1"/>
    </source>
</evidence>
<protein>
    <submittedName>
        <fullName evidence="1">Uncharacterized protein</fullName>
    </submittedName>
</protein>